<reference evidence="1" key="1">
    <citation type="journal article" date="2014" name="Front. Microbiol.">
        <title>High frequency of phylogenetically diverse reductive dehalogenase-homologous genes in deep subseafloor sedimentary metagenomes.</title>
        <authorList>
            <person name="Kawai M."/>
            <person name="Futagami T."/>
            <person name="Toyoda A."/>
            <person name="Takaki Y."/>
            <person name="Nishi S."/>
            <person name="Hori S."/>
            <person name="Arai W."/>
            <person name="Tsubouchi T."/>
            <person name="Morono Y."/>
            <person name="Uchiyama I."/>
            <person name="Ito T."/>
            <person name="Fujiyama A."/>
            <person name="Inagaki F."/>
            <person name="Takami H."/>
        </authorList>
    </citation>
    <scope>NUCLEOTIDE SEQUENCE</scope>
    <source>
        <strain evidence="1">Expedition CK06-06</strain>
    </source>
</reference>
<protein>
    <recommendedName>
        <fullName evidence="2">MYM-type domain-containing protein</fullName>
    </recommendedName>
</protein>
<accession>X0ZKC0</accession>
<dbReference type="AlphaFoldDB" id="X0ZKC0"/>
<organism evidence="1">
    <name type="scientific">marine sediment metagenome</name>
    <dbReference type="NCBI Taxonomy" id="412755"/>
    <lineage>
        <taxon>unclassified sequences</taxon>
        <taxon>metagenomes</taxon>
        <taxon>ecological metagenomes</taxon>
    </lineage>
</organism>
<dbReference type="EMBL" id="BART01001029">
    <property type="protein sequence ID" value="GAG60803.1"/>
    <property type="molecule type" value="Genomic_DNA"/>
</dbReference>
<proteinExistence type="predicted"/>
<evidence type="ECO:0008006" key="2">
    <source>
        <dbReference type="Google" id="ProtNLM"/>
    </source>
</evidence>
<sequence>MKFFKDSAEETNESMIILKKNCELCGKPVKQYQSNYDRPYKFVFINITQKIPKHYFCSKKCKNEWIFNPSKHRIIDLKSPSFQKH</sequence>
<evidence type="ECO:0000313" key="1">
    <source>
        <dbReference type="EMBL" id="GAG60803.1"/>
    </source>
</evidence>
<gene>
    <name evidence="1" type="ORF">S01H4_03994</name>
</gene>
<comment type="caution">
    <text evidence="1">The sequence shown here is derived from an EMBL/GenBank/DDBJ whole genome shotgun (WGS) entry which is preliminary data.</text>
</comment>
<name>X0ZKC0_9ZZZZ</name>